<dbReference type="SMART" id="SM00184">
    <property type="entry name" value="RING"/>
    <property type="match status" value="1"/>
</dbReference>
<dbReference type="PROSITE" id="PS50089">
    <property type="entry name" value="ZF_RING_2"/>
    <property type="match status" value="1"/>
</dbReference>
<feature type="zinc finger region" description="C3H1-type" evidence="17">
    <location>
        <begin position="214"/>
        <end position="243"/>
    </location>
</feature>
<comment type="subcellular location">
    <subcellularLocation>
        <location evidence="3">Cytoplasm</location>
    </subcellularLocation>
    <subcellularLocation>
        <location evidence="2">Nucleus</location>
    </subcellularLocation>
</comment>
<accession>A0A3B3QUM2</accession>
<evidence type="ECO:0000256" key="8">
    <source>
        <dbReference type="ARBA" id="ARBA00022723"/>
    </source>
</evidence>
<evidence type="ECO:0000256" key="10">
    <source>
        <dbReference type="ARBA" id="ARBA00022771"/>
    </source>
</evidence>
<feature type="domain" description="C3H1-type" evidence="19">
    <location>
        <begin position="58"/>
        <end position="85"/>
    </location>
</feature>
<dbReference type="AlphaFoldDB" id="A0A3B3QUM2"/>
<evidence type="ECO:0000256" key="16">
    <source>
        <dbReference type="ARBA" id="ARBA00030863"/>
    </source>
</evidence>
<evidence type="ECO:0000256" key="6">
    <source>
        <dbReference type="ARBA" id="ARBA00022490"/>
    </source>
</evidence>
<dbReference type="GO" id="GO:0005737">
    <property type="term" value="C:cytoplasm"/>
    <property type="evidence" value="ECO:0007669"/>
    <property type="project" value="UniProtKB-SubCell"/>
</dbReference>
<dbReference type="Gene3D" id="3.30.40.10">
    <property type="entry name" value="Zinc/RING finger domain, C3HC4 (zinc finger)"/>
    <property type="match status" value="1"/>
</dbReference>
<evidence type="ECO:0000256" key="9">
    <source>
        <dbReference type="ARBA" id="ARBA00022737"/>
    </source>
</evidence>
<comment type="pathway">
    <text evidence="4">Protein modification; protein ubiquitination.</text>
</comment>
<name>A0A3B3QUM2_9TELE</name>
<dbReference type="GO" id="GO:0005634">
    <property type="term" value="C:nucleus"/>
    <property type="evidence" value="ECO:0007669"/>
    <property type="project" value="UniProtKB-SubCell"/>
</dbReference>
<feature type="domain" description="C3H1-type" evidence="19">
    <location>
        <begin position="214"/>
        <end position="243"/>
    </location>
</feature>
<dbReference type="InterPro" id="IPR017907">
    <property type="entry name" value="Znf_RING_CS"/>
</dbReference>
<dbReference type="Ensembl" id="ENSPKIT00000033935.1">
    <property type="protein sequence ID" value="ENSPKIP00000009823.1"/>
    <property type="gene ID" value="ENSPKIG00000024724.1"/>
</dbReference>
<evidence type="ECO:0000256" key="2">
    <source>
        <dbReference type="ARBA" id="ARBA00004123"/>
    </source>
</evidence>
<keyword evidence="13 17" id="KW-0862">Zinc</keyword>
<evidence type="ECO:0000256" key="1">
    <source>
        <dbReference type="ARBA" id="ARBA00000900"/>
    </source>
</evidence>
<dbReference type="InterPro" id="IPR001841">
    <property type="entry name" value="Znf_RING"/>
</dbReference>
<dbReference type="Pfam" id="PF00642">
    <property type="entry name" value="zf-CCCH"/>
    <property type="match status" value="1"/>
</dbReference>
<proteinExistence type="predicted"/>
<dbReference type="GO" id="GO:0008270">
    <property type="term" value="F:zinc ion binding"/>
    <property type="evidence" value="ECO:0007669"/>
    <property type="project" value="UniProtKB-KW"/>
</dbReference>
<evidence type="ECO:0000256" key="17">
    <source>
        <dbReference type="PROSITE-ProRule" id="PRU00723"/>
    </source>
</evidence>
<evidence type="ECO:0000256" key="3">
    <source>
        <dbReference type="ARBA" id="ARBA00004496"/>
    </source>
</evidence>
<evidence type="ECO:0000313" key="20">
    <source>
        <dbReference type="Ensembl" id="ENSPKIP00000009823.1"/>
    </source>
</evidence>
<keyword evidence="8 17" id="KW-0479">Metal-binding</keyword>
<dbReference type="InterPro" id="IPR045072">
    <property type="entry name" value="MKRN-like"/>
</dbReference>
<evidence type="ECO:0000256" key="11">
    <source>
        <dbReference type="ARBA" id="ARBA00022782"/>
    </source>
</evidence>
<evidence type="ECO:0000259" key="19">
    <source>
        <dbReference type="PROSITE" id="PS50103"/>
    </source>
</evidence>
<keyword evidence="7" id="KW-0808">Transferase</keyword>
<evidence type="ECO:0000256" key="13">
    <source>
        <dbReference type="ARBA" id="ARBA00022833"/>
    </source>
</evidence>
<evidence type="ECO:0000256" key="15">
    <source>
        <dbReference type="ARBA" id="ARBA00029530"/>
    </source>
</evidence>
<dbReference type="InterPro" id="IPR013083">
    <property type="entry name" value="Znf_RING/FYVE/PHD"/>
</dbReference>
<dbReference type="FunFam" id="3.30.40.10:FF:000117">
    <property type="entry name" value="Probable E3 ubiquitin-protein ligase makorin-1"/>
    <property type="match status" value="1"/>
</dbReference>
<dbReference type="Pfam" id="PF14608">
    <property type="entry name" value="zf-CCCH_2"/>
    <property type="match status" value="1"/>
</dbReference>
<dbReference type="EC" id="2.3.2.27" evidence="5"/>
<keyword evidence="11" id="KW-0221">Differentiation</keyword>
<dbReference type="SMART" id="SM00356">
    <property type="entry name" value="ZnF_C3H1"/>
    <property type="match status" value="2"/>
</dbReference>
<keyword evidence="6" id="KW-0963">Cytoplasm</keyword>
<keyword evidence="21" id="KW-1185">Reference proteome</keyword>
<dbReference type="Proteomes" id="UP000261540">
    <property type="component" value="Unplaced"/>
</dbReference>
<feature type="domain" description="RING-type" evidence="18">
    <location>
        <begin position="131"/>
        <end position="185"/>
    </location>
</feature>
<keyword evidence="10 17" id="KW-0863">Zinc-finger</keyword>
<reference evidence="20" key="2">
    <citation type="submission" date="2025-09" db="UniProtKB">
        <authorList>
            <consortium name="Ensembl"/>
        </authorList>
    </citation>
    <scope>IDENTIFICATION</scope>
</reference>
<sequence>MVFEIAPAGAPLSELVLCSRTIRLFSIDTNESRSFYDGAQISLSVLNPVHSFTGGPFIDAPPLCPFAAAGQCHYGNSCSYLHGDVCEICRLQVLHPHDPEQRRAHEKMCMLAFEVDMEKAFAEQLSRDKVCGICMEVVYDKVSASDRRFGILSSCCHIYCLNCIRQWRCVKNFENKIVKSCPECRVVSEFVIPSAYWVEDQEEKNRLIEEFKYGVSKKACKYFDQGRGTCPFGAKCLYMHAYPDGTRAEADKPRKQLGSEGNVRFLNSVRLWDFIEEREQRGARQYDGEVSELGELFMQLSGAGHEGTPH</sequence>
<dbReference type="GO" id="GO:0061630">
    <property type="term" value="F:ubiquitin protein ligase activity"/>
    <property type="evidence" value="ECO:0007669"/>
    <property type="project" value="UniProtKB-EC"/>
</dbReference>
<evidence type="ECO:0000256" key="14">
    <source>
        <dbReference type="ARBA" id="ARBA00023242"/>
    </source>
</evidence>
<protein>
    <recommendedName>
        <fullName evidence="15">E3 ubiquitin-protein ligase makorin-2</fullName>
        <ecNumber evidence="5">2.3.2.27</ecNumber>
    </recommendedName>
    <alternativeName>
        <fullName evidence="16">RING-type E3 ubiquitin transferase makorin-2</fullName>
    </alternativeName>
</protein>
<reference evidence="20" key="1">
    <citation type="submission" date="2025-08" db="UniProtKB">
        <authorList>
            <consortium name="Ensembl"/>
        </authorList>
    </citation>
    <scope>IDENTIFICATION</scope>
</reference>
<evidence type="ECO:0000259" key="18">
    <source>
        <dbReference type="PROSITE" id="PS50089"/>
    </source>
</evidence>
<keyword evidence="9" id="KW-0677">Repeat</keyword>
<feature type="zinc finger region" description="C3H1-type" evidence="17">
    <location>
        <begin position="58"/>
        <end position="85"/>
    </location>
</feature>
<dbReference type="SUPFAM" id="SSF57850">
    <property type="entry name" value="RING/U-box"/>
    <property type="match status" value="1"/>
</dbReference>
<dbReference type="GeneTree" id="ENSGT00950000183077"/>
<evidence type="ECO:0000256" key="12">
    <source>
        <dbReference type="ARBA" id="ARBA00022786"/>
    </source>
</evidence>
<evidence type="ECO:0000313" key="21">
    <source>
        <dbReference type="Proteomes" id="UP000261540"/>
    </source>
</evidence>
<dbReference type="PANTHER" id="PTHR11224">
    <property type="entry name" value="MAKORIN-RELATED"/>
    <property type="match status" value="1"/>
</dbReference>
<dbReference type="GO" id="GO:0030154">
    <property type="term" value="P:cell differentiation"/>
    <property type="evidence" value="ECO:0007669"/>
    <property type="project" value="UniProtKB-KW"/>
</dbReference>
<keyword evidence="12" id="KW-0833">Ubl conjugation pathway</keyword>
<dbReference type="PROSITE" id="PS50103">
    <property type="entry name" value="ZF_C3H1"/>
    <property type="match status" value="2"/>
</dbReference>
<evidence type="ECO:0000256" key="5">
    <source>
        <dbReference type="ARBA" id="ARBA00012483"/>
    </source>
</evidence>
<evidence type="ECO:0000256" key="7">
    <source>
        <dbReference type="ARBA" id="ARBA00022679"/>
    </source>
</evidence>
<organism evidence="20 21">
    <name type="scientific">Paramormyrops kingsleyae</name>
    <dbReference type="NCBI Taxonomy" id="1676925"/>
    <lineage>
        <taxon>Eukaryota</taxon>
        <taxon>Metazoa</taxon>
        <taxon>Chordata</taxon>
        <taxon>Craniata</taxon>
        <taxon>Vertebrata</taxon>
        <taxon>Euteleostomi</taxon>
        <taxon>Actinopterygii</taxon>
        <taxon>Neopterygii</taxon>
        <taxon>Teleostei</taxon>
        <taxon>Osteoglossocephala</taxon>
        <taxon>Osteoglossomorpha</taxon>
        <taxon>Osteoglossiformes</taxon>
        <taxon>Mormyridae</taxon>
        <taxon>Paramormyrops</taxon>
    </lineage>
</organism>
<dbReference type="PANTHER" id="PTHR11224:SF17">
    <property type="entry name" value="E3 UBIQUITIN-PROTEIN LIGASE MAKORIN-2"/>
    <property type="match status" value="1"/>
</dbReference>
<dbReference type="GO" id="GO:0000209">
    <property type="term" value="P:protein polyubiquitination"/>
    <property type="evidence" value="ECO:0007669"/>
    <property type="project" value="InterPro"/>
</dbReference>
<dbReference type="InterPro" id="IPR000571">
    <property type="entry name" value="Znf_CCCH"/>
</dbReference>
<dbReference type="PROSITE" id="PS00518">
    <property type="entry name" value="ZF_RING_1"/>
    <property type="match status" value="1"/>
</dbReference>
<dbReference type="Gene3D" id="2.30.30.1190">
    <property type="match status" value="1"/>
</dbReference>
<comment type="catalytic activity">
    <reaction evidence="1">
        <text>S-ubiquitinyl-[E2 ubiquitin-conjugating enzyme]-L-cysteine + [acceptor protein]-L-lysine = [E2 ubiquitin-conjugating enzyme]-L-cysteine + N(6)-ubiquitinyl-[acceptor protein]-L-lysine.</text>
        <dbReference type="EC" id="2.3.2.27"/>
    </reaction>
</comment>
<dbReference type="UniPathway" id="UPA00143"/>
<evidence type="ECO:0000256" key="4">
    <source>
        <dbReference type="ARBA" id="ARBA00004906"/>
    </source>
</evidence>
<keyword evidence="14" id="KW-0539">Nucleus</keyword>